<dbReference type="InterPro" id="IPR008532">
    <property type="entry name" value="NFACT_RNA-bd"/>
</dbReference>
<dbReference type="RefSeq" id="WP_229571125.1">
    <property type="nucleotide sequence ID" value="NZ_AP025226.1"/>
</dbReference>
<dbReference type="Pfam" id="PF05833">
    <property type="entry name" value="NFACT_N"/>
    <property type="match status" value="1"/>
</dbReference>
<accession>A0AAQ4CMR4</accession>
<evidence type="ECO:0000259" key="2">
    <source>
        <dbReference type="Pfam" id="PF05670"/>
    </source>
</evidence>
<dbReference type="GO" id="GO:1990112">
    <property type="term" value="C:RQC complex"/>
    <property type="evidence" value="ECO:0007669"/>
    <property type="project" value="TreeGrafter"/>
</dbReference>
<dbReference type="PANTHER" id="PTHR15239:SF6">
    <property type="entry name" value="RIBOSOME QUALITY CONTROL COMPLEX SUBUNIT NEMF"/>
    <property type="match status" value="1"/>
</dbReference>
<name>A0AAQ4CMR4_9CREN</name>
<protein>
    <submittedName>
        <fullName evidence="3">RNA-binding protein</fullName>
    </submittedName>
</protein>
<dbReference type="Proteomes" id="UP001319921">
    <property type="component" value="Chromosome"/>
</dbReference>
<dbReference type="Pfam" id="PF05670">
    <property type="entry name" value="NFACT-R_1"/>
    <property type="match status" value="1"/>
</dbReference>
<gene>
    <name evidence="3" type="ORF">SACC_01120</name>
</gene>
<dbReference type="GO" id="GO:0072344">
    <property type="term" value="P:rescue of stalled ribosome"/>
    <property type="evidence" value="ECO:0007669"/>
    <property type="project" value="TreeGrafter"/>
</dbReference>
<dbReference type="NCBIfam" id="NF041120">
    <property type="entry name" value="RqcH_arch"/>
    <property type="match status" value="1"/>
</dbReference>
<dbReference type="InterPro" id="IPR051608">
    <property type="entry name" value="RQC_Subunit_NEMF"/>
</dbReference>
<reference evidence="3 4" key="1">
    <citation type="journal article" date="2022" name="Microbiol. Resour. Announc.">
        <title>Complete Genome Sequence of the Hyperthermophilic and Acidophilic Archaeon Saccharolobus caldissimus Strain HS-3T.</title>
        <authorList>
            <person name="Sakai H.D."/>
            <person name="Kurosawa N."/>
        </authorList>
    </citation>
    <scope>NUCLEOTIDE SEQUENCE [LARGE SCALE GENOMIC DNA]</scope>
    <source>
        <strain evidence="3 4">JCM32116</strain>
    </source>
</reference>
<organism evidence="3 4">
    <name type="scientific">Saccharolobus caldissimus</name>
    <dbReference type="NCBI Taxonomy" id="1702097"/>
    <lineage>
        <taxon>Archaea</taxon>
        <taxon>Thermoproteota</taxon>
        <taxon>Thermoprotei</taxon>
        <taxon>Sulfolobales</taxon>
        <taxon>Sulfolobaceae</taxon>
        <taxon>Saccharolobus</taxon>
    </lineage>
</organism>
<dbReference type="EMBL" id="AP025226">
    <property type="protein sequence ID" value="BDB97095.1"/>
    <property type="molecule type" value="Genomic_DNA"/>
</dbReference>
<evidence type="ECO:0000256" key="1">
    <source>
        <dbReference type="SAM" id="Coils"/>
    </source>
</evidence>
<dbReference type="Gene3D" id="2.30.310.10">
    <property type="entry name" value="ibrinogen binding protein from staphylococcus aureus domain"/>
    <property type="match status" value="1"/>
</dbReference>
<evidence type="ECO:0000313" key="3">
    <source>
        <dbReference type="EMBL" id="BDB97095.1"/>
    </source>
</evidence>
<dbReference type="GO" id="GO:0000049">
    <property type="term" value="F:tRNA binding"/>
    <property type="evidence" value="ECO:0007669"/>
    <property type="project" value="TreeGrafter"/>
</dbReference>
<keyword evidence="1" id="KW-0175">Coiled coil</keyword>
<sequence length="606" mass="69987">MTTTNIKLHRKSSMSYFDLLAWVTENKKILSYCIIDNIFSIENIENAFIFKLHCQGKDQELIIEPGKRINFTKYNYPKSSSGKVTLLRELLRGDIITDISILGRERILLLTLKKGKKIIVELLPRGLLVVTDNEDKILFSTEYKEFRDRKIKIGEKYIKPPSIEISNEEIEKLIKNGNLARALGVPQEVIIYLNLVNFNDLEIMRKKISELENLISNGNIKPCIIENLTVLPFPIDNCKEYQKFNDAIDDYFYTITQEELTKKTSKKIEEEKEKIINTIIQLENSIKEYEQKEKMYQQIGNMILTKTSEIQQILSNLNKKERKVKINLEGFEIELDTSISIPKNASKFFEEAKEYKRKLSRALESLNELKKKLEKLEKEKIEKQQEIKITLRKKEWYEKYRWSISRNGFLILAGKDSSQNESLVRKFLEDNDIFLHADIQGAPATIIKTQNEIPSEEDIMDAAIIAACYSKAWKLGFASVDVFWTFGNQVSKSPPSGEYLAKGSFMIHGKKNFIKNVKLELAMGFIINNDTIKVLVGSEESVKNKTNYYVILGPGDDEKEKVADKIIKIMNRMLPNVKGLNTLKNEIIDKIPAKSKIIKTSITYNS</sequence>
<dbReference type="AlphaFoldDB" id="A0AAQ4CMR4"/>
<feature type="domain" description="NFACT RNA-binding" evidence="2">
    <location>
        <begin position="399"/>
        <end position="509"/>
    </location>
</feature>
<evidence type="ECO:0000313" key="4">
    <source>
        <dbReference type="Proteomes" id="UP001319921"/>
    </source>
</evidence>
<feature type="coiled-coil region" evidence="1">
    <location>
        <begin position="265"/>
        <end position="393"/>
    </location>
</feature>
<dbReference type="GO" id="GO:0043023">
    <property type="term" value="F:ribosomal large subunit binding"/>
    <property type="evidence" value="ECO:0007669"/>
    <property type="project" value="TreeGrafter"/>
</dbReference>
<dbReference type="KEGG" id="scas:SACC_01120"/>
<dbReference type="PANTHER" id="PTHR15239">
    <property type="entry name" value="NUCLEAR EXPORT MEDIATOR FACTOR NEMF"/>
    <property type="match status" value="1"/>
</dbReference>
<dbReference type="GeneID" id="68864826"/>
<proteinExistence type="predicted"/>
<keyword evidence="4" id="KW-1185">Reference proteome</keyword>